<keyword evidence="10 17" id="KW-0675">Receptor</keyword>
<evidence type="ECO:0000256" key="11">
    <source>
        <dbReference type="ARBA" id="ARBA00023237"/>
    </source>
</evidence>
<keyword evidence="4 12" id="KW-1134">Transmembrane beta strand</keyword>
<evidence type="ECO:0000313" key="17">
    <source>
        <dbReference type="EMBL" id="MBB6082801.1"/>
    </source>
</evidence>
<gene>
    <name evidence="17" type="ORF">HNR28_000830</name>
</gene>
<evidence type="ECO:0000256" key="14">
    <source>
        <dbReference type="SAM" id="SignalP"/>
    </source>
</evidence>
<comment type="subcellular location">
    <subcellularLocation>
        <location evidence="1 12">Cell outer membrane</location>
        <topology evidence="1 12">Multi-pass membrane protein</topology>
    </subcellularLocation>
</comment>
<proteinExistence type="inferred from homology"/>
<comment type="similarity">
    <text evidence="2 12 13">Belongs to the TonB-dependent receptor family.</text>
</comment>
<reference evidence="17 18" key="1">
    <citation type="submission" date="2020-08" db="EMBL/GenBank/DDBJ databases">
        <title>Genomic Encyclopedia of Type Strains, Phase IV (KMG-IV): sequencing the most valuable type-strain genomes for metagenomic binning, comparative biology and taxonomic classification.</title>
        <authorList>
            <person name="Goeker M."/>
        </authorList>
    </citation>
    <scope>NUCLEOTIDE SEQUENCE [LARGE SCALE GENOMIC DNA]</scope>
    <source>
        <strain evidence="17 18">DSM 12141</strain>
    </source>
</reference>
<evidence type="ECO:0000256" key="6">
    <source>
        <dbReference type="ARBA" id="ARBA00022729"/>
    </source>
</evidence>
<evidence type="ECO:0000256" key="10">
    <source>
        <dbReference type="ARBA" id="ARBA00023170"/>
    </source>
</evidence>
<evidence type="ECO:0000259" key="16">
    <source>
        <dbReference type="Pfam" id="PF07715"/>
    </source>
</evidence>
<evidence type="ECO:0000256" key="12">
    <source>
        <dbReference type="PROSITE-ProRule" id="PRU01360"/>
    </source>
</evidence>
<comment type="caution">
    <text evidence="17">The sequence shown here is derived from an EMBL/GenBank/DDBJ whole genome shotgun (WGS) entry which is preliminary data.</text>
</comment>
<dbReference type="RefSeq" id="WP_052355670.1">
    <property type="nucleotide sequence ID" value="NZ_JACHIB010000004.1"/>
</dbReference>
<evidence type="ECO:0000256" key="3">
    <source>
        <dbReference type="ARBA" id="ARBA00022448"/>
    </source>
</evidence>
<evidence type="ECO:0000313" key="18">
    <source>
        <dbReference type="Proteomes" id="UP000541136"/>
    </source>
</evidence>
<dbReference type="InterPro" id="IPR000531">
    <property type="entry name" value="Beta-barrel_TonB"/>
</dbReference>
<protein>
    <submittedName>
        <fullName evidence="17">Outer membrane receptor for ferrienterochelin and colicins</fullName>
    </submittedName>
</protein>
<sequence>MPPILRPVPLALVLALPSGLLPLAASAQSDVKQLDQVVVTATGYEQAVEDAPASISVLPREELEKRSYRDITDALKDVPGVVVTGGASSSDISIRGMSSAYTLILIDGKRQNSRETRPNSDNAGIEQGWLPPLQAIERIEVIRGPMSSLYGSEAMGGVINIITRKVHKEWTGSVRAEGTFQEDRDSGDIHQGSVYLAGPIQEDRLGLQFYGQQVRRQEDEILNGFNRQDTRSGTLKLTLTPNADHDLVAEVGRTLQTRTATPGKTVARENCARGACTPNVLSESKYARDLYSLRHAGRWGWATSNTYVQRDETANPGRDMFLTNTEFNTQWTLPLASHTLTGGFQFLREELRDGGNQYAASVNRLERKQWAVFAEDEWSLTERFALTGGLRMTHDEHYGSHWTPRLYGVWHASDTLSVKGGVSTGFKAPGLRQAVADWGQITGGGGVPAIIMGNPDLKPEKSLSQELGVVWDNRSNLSASLTLFNTDFKDKIAEVRTCTDPANQPNCHVQPGDQGYKFISERINVDKAVMRGVEATATWSVTERLRLAANYTYTHSKQKSGPFEGQPLNKMPRHMANATLDWDATERIGLWSRVNFRGRTSEYLSRTAMADGTPSHTFVDVGLNYRLNKHTSFGVGVYNVLDKRIDYEDFDTVLDGRRYWAQMTVGF</sequence>
<feature type="domain" description="TonB-dependent receptor plug" evidence="16">
    <location>
        <begin position="48"/>
        <end position="158"/>
    </location>
</feature>
<dbReference type="GO" id="GO:0044718">
    <property type="term" value="P:siderophore transmembrane transport"/>
    <property type="evidence" value="ECO:0007669"/>
    <property type="project" value="TreeGrafter"/>
</dbReference>
<dbReference type="EMBL" id="JACHIB010000004">
    <property type="protein sequence ID" value="MBB6082801.1"/>
    <property type="molecule type" value="Genomic_DNA"/>
</dbReference>
<evidence type="ECO:0000256" key="8">
    <source>
        <dbReference type="ARBA" id="ARBA00023077"/>
    </source>
</evidence>
<evidence type="ECO:0000256" key="1">
    <source>
        <dbReference type="ARBA" id="ARBA00004571"/>
    </source>
</evidence>
<dbReference type="InterPro" id="IPR012910">
    <property type="entry name" value="Plug_dom"/>
</dbReference>
<dbReference type="NCBIfam" id="NF010038">
    <property type="entry name" value="PRK13513.1"/>
    <property type="match status" value="1"/>
</dbReference>
<feature type="signal peptide" evidence="14">
    <location>
        <begin position="1"/>
        <end position="27"/>
    </location>
</feature>
<dbReference type="CDD" id="cd01347">
    <property type="entry name" value="ligand_gated_channel"/>
    <property type="match status" value="1"/>
</dbReference>
<dbReference type="PANTHER" id="PTHR30069:SF53">
    <property type="entry name" value="COLICIN I RECEPTOR-RELATED"/>
    <property type="match status" value="1"/>
</dbReference>
<feature type="chain" id="PRO_5030696357" evidence="14">
    <location>
        <begin position="28"/>
        <end position="667"/>
    </location>
</feature>
<dbReference type="GO" id="GO:0015344">
    <property type="term" value="F:siderophore uptake transmembrane transporter activity"/>
    <property type="evidence" value="ECO:0007669"/>
    <property type="project" value="TreeGrafter"/>
</dbReference>
<evidence type="ECO:0000256" key="2">
    <source>
        <dbReference type="ARBA" id="ARBA00009810"/>
    </source>
</evidence>
<dbReference type="InterPro" id="IPR037066">
    <property type="entry name" value="Plug_dom_sf"/>
</dbReference>
<name>A0A7W9TMA0_CASDE</name>
<accession>A0A7W9TMA0</accession>
<feature type="domain" description="TonB-dependent receptor-like beta-barrel" evidence="15">
    <location>
        <begin position="209"/>
        <end position="640"/>
    </location>
</feature>
<keyword evidence="9 12" id="KW-0472">Membrane</keyword>
<dbReference type="GO" id="GO:0009279">
    <property type="term" value="C:cell outer membrane"/>
    <property type="evidence" value="ECO:0007669"/>
    <property type="project" value="UniProtKB-SubCell"/>
</dbReference>
<keyword evidence="8 13" id="KW-0798">TonB box</keyword>
<evidence type="ECO:0000256" key="5">
    <source>
        <dbReference type="ARBA" id="ARBA00022692"/>
    </source>
</evidence>
<dbReference type="Proteomes" id="UP000541136">
    <property type="component" value="Unassembled WGS sequence"/>
</dbReference>
<keyword evidence="6 14" id="KW-0732">Signal</keyword>
<dbReference type="InterPro" id="IPR036942">
    <property type="entry name" value="Beta-barrel_TonB_sf"/>
</dbReference>
<keyword evidence="7" id="KW-0406">Ion transport</keyword>
<keyword evidence="5 12" id="KW-0812">Transmembrane</keyword>
<dbReference type="PROSITE" id="PS52016">
    <property type="entry name" value="TONB_DEPENDENT_REC_3"/>
    <property type="match status" value="1"/>
</dbReference>
<dbReference type="Pfam" id="PF00593">
    <property type="entry name" value="TonB_dep_Rec_b-barrel"/>
    <property type="match status" value="1"/>
</dbReference>
<keyword evidence="3 12" id="KW-0813">Transport</keyword>
<dbReference type="PANTHER" id="PTHR30069">
    <property type="entry name" value="TONB-DEPENDENT OUTER MEMBRANE RECEPTOR"/>
    <property type="match status" value="1"/>
</dbReference>
<dbReference type="AlphaFoldDB" id="A0A7W9TMA0"/>
<evidence type="ECO:0000259" key="15">
    <source>
        <dbReference type="Pfam" id="PF00593"/>
    </source>
</evidence>
<evidence type="ECO:0000256" key="9">
    <source>
        <dbReference type="ARBA" id="ARBA00023136"/>
    </source>
</evidence>
<organism evidence="17 18">
    <name type="scientific">Castellaniella defragrans</name>
    <name type="common">Alcaligenes defragrans</name>
    <dbReference type="NCBI Taxonomy" id="75697"/>
    <lineage>
        <taxon>Bacteria</taxon>
        <taxon>Pseudomonadati</taxon>
        <taxon>Pseudomonadota</taxon>
        <taxon>Betaproteobacteria</taxon>
        <taxon>Burkholderiales</taxon>
        <taxon>Alcaligenaceae</taxon>
        <taxon>Castellaniella</taxon>
    </lineage>
</organism>
<evidence type="ECO:0000256" key="7">
    <source>
        <dbReference type="ARBA" id="ARBA00023065"/>
    </source>
</evidence>
<keyword evidence="11 12" id="KW-0998">Cell outer membrane</keyword>
<dbReference type="Gene3D" id="2.170.130.10">
    <property type="entry name" value="TonB-dependent receptor, plug domain"/>
    <property type="match status" value="1"/>
</dbReference>
<evidence type="ECO:0000256" key="4">
    <source>
        <dbReference type="ARBA" id="ARBA00022452"/>
    </source>
</evidence>
<dbReference type="Pfam" id="PF07715">
    <property type="entry name" value="Plug"/>
    <property type="match status" value="1"/>
</dbReference>
<dbReference type="InterPro" id="IPR039426">
    <property type="entry name" value="TonB-dep_rcpt-like"/>
</dbReference>
<dbReference type="SUPFAM" id="SSF56935">
    <property type="entry name" value="Porins"/>
    <property type="match status" value="1"/>
</dbReference>
<dbReference type="Gene3D" id="2.40.170.20">
    <property type="entry name" value="TonB-dependent receptor, beta-barrel domain"/>
    <property type="match status" value="1"/>
</dbReference>
<evidence type="ECO:0000256" key="13">
    <source>
        <dbReference type="RuleBase" id="RU003357"/>
    </source>
</evidence>